<feature type="region of interest" description="Disordered" evidence="7">
    <location>
        <begin position="142"/>
        <end position="247"/>
    </location>
</feature>
<evidence type="ECO:0000256" key="6">
    <source>
        <dbReference type="ARBA" id="ARBA00023242"/>
    </source>
</evidence>
<dbReference type="PROSITE" id="PS51294">
    <property type="entry name" value="HTH_MYB"/>
    <property type="match status" value="1"/>
</dbReference>
<evidence type="ECO:0000259" key="8">
    <source>
        <dbReference type="PROSITE" id="PS50090"/>
    </source>
</evidence>
<evidence type="ECO:0000256" key="7">
    <source>
        <dbReference type="SAM" id="MobiDB-lite"/>
    </source>
</evidence>
<sequence>MGEVYEEQLGMAQEDLSWEPHEAHSGPAESSDGSDAPAARRGPGAGRSHGPGLPRKRQQRPEWSRHEEEVFVRQHYIRGNSWSAIAEHLPGRTAAEVKNIWHSTLRSKHLKSRSLLRTYALEVQERGDSPEAREEAFRVARLTCGTDEPGTDPGDLENNGHREARPSGSHDGKAEKPAGAGSSPHRQYAAETGKGQTAGKGALLPRCRTAAGSSDSEDAASLTSDLSPSGRGGPRANRSPGRNLRQADALHGNASLLQRRRKAGCESQPHLPDFMAVSDTLTNVVVHDREQQRRRSYRSPGDPDSVGPAGWYGPRPDVDAGAVVRGRMRTSGGGGGSGLLATRPPPAGLLEPRGAPLRPVMWQPQQQPRHWPAGAAAGAQVKRPRKEQQQQQLAEEQSSGSRALWNPGEDEGGPQGGQGDAPWRSIDGTAGWAGGMGEGDPHALVDGAAAATPEELARLQVLRVMQSAGERNPSALQEATAGPTAWLSQQLPPQLAQMLAEWQLLVQAKANLEVEEAHRLAMLRHYLATQMQEARHLEGGTAIAAIAAALGELEENVGVGAADAAWRMLEANGAPSRNPVGTGPPFQAAGRRPPPSAIGAPAVDDYYGDHRPPLPLPLLAHLNAVVPHVAGPAPGFSPAGLGPPQPSAVSLKHLSTLLAGSGVAERLLSGRVEPTAAAAGPHTGALEAVAMAAAWPPPGLNPAAVGGPWELGHENGEVGHQAAALGAVRGRHPQAPDESRHGDDSLHRGHGAAAAASMVTALPSAAEARHQHSAKRRLDIHDNALPGSLNGPFTPQANGALQLLPGMPILNGRGRRGTGSLYDPYNPHGNILPSWAAGNGMAATTAVLCRAAAFNGFRALGTRGPYTDGPGSAVPGSIGRPWNDVAAERQQDTVVTGHKARQGRRLQQSPSGGDEEDDEEERKMEKGKQQQQQQKQEQQHLQRRQPRGPRDPRNGERVGLGSSLGVDASESDVAKALLSFSQFTADPGSGQGVAK</sequence>
<keyword evidence="2" id="KW-0677">Repeat</keyword>
<keyword evidence="11" id="KW-1185">Reference proteome</keyword>
<dbReference type="SUPFAM" id="SSF46689">
    <property type="entry name" value="Homeodomain-like"/>
    <property type="match status" value="1"/>
</dbReference>
<evidence type="ECO:0000256" key="5">
    <source>
        <dbReference type="ARBA" id="ARBA00023163"/>
    </source>
</evidence>
<dbReference type="InterPro" id="IPR009057">
    <property type="entry name" value="Homeodomain-like_sf"/>
</dbReference>
<feature type="domain" description="Myb-like" evidence="8">
    <location>
        <begin position="55"/>
        <end position="105"/>
    </location>
</feature>
<dbReference type="SMART" id="SM00717">
    <property type="entry name" value="SANT"/>
    <property type="match status" value="1"/>
</dbReference>
<keyword evidence="6" id="KW-0539">Nucleus</keyword>
<feature type="region of interest" description="Disordered" evidence="7">
    <location>
        <begin position="288"/>
        <end position="432"/>
    </location>
</feature>
<evidence type="ECO:0000313" key="11">
    <source>
        <dbReference type="Proteomes" id="UP001165090"/>
    </source>
</evidence>
<reference evidence="10 11" key="1">
    <citation type="journal article" date="2023" name="IScience">
        <title>Expanded male sex-determining region conserved during the evolution of homothallism in the green alga Volvox.</title>
        <authorList>
            <person name="Yamamoto K."/>
            <person name="Matsuzaki R."/>
            <person name="Mahakham W."/>
            <person name="Heman W."/>
            <person name="Sekimoto H."/>
            <person name="Kawachi M."/>
            <person name="Minakuchi Y."/>
            <person name="Toyoda A."/>
            <person name="Nozaki H."/>
        </authorList>
    </citation>
    <scope>NUCLEOTIDE SEQUENCE [LARGE SCALE GENOMIC DNA]</scope>
    <source>
        <strain evidence="10 11">NIES-4468</strain>
    </source>
</reference>
<dbReference type="InterPro" id="IPR001005">
    <property type="entry name" value="SANT/Myb"/>
</dbReference>
<evidence type="ECO:0000256" key="3">
    <source>
        <dbReference type="ARBA" id="ARBA00023015"/>
    </source>
</evidence>
<dbReference type="InterPro" id="IPR017930">
    <property type="entry name" value="Myb_dom"/>
</dbReference>
<dbReference type="CDD" id="cd00167">
    <property type="entry name" value="SANT"/>
    <property type="match status" value="1"/>
</dbReference>
<keyword evidence="5" id="KW-0804">Transcription</keyword>
<feature type="region of interest" description="Disordered" evidence="7">
    <location>
        <begin position="890"/>
        <end position="966"/>
    </location>
</feature>
<dbReference type="PANTHER" id="PTHR47997:SF75">
    <property type="entry name" value="MYB DOMAIN PROTEIN 55"/>
    <property type="match status" value="1"/>
</dbReference>
<gene>
    <name evidence="10" type="ORF">VaNZ11_005849</name>
</gene>
<keyword evidence="4" id="KW-0238">DNA-binding</keyword>
<keyword evidence="3" id="KW-0805">Transcription regulation</keyword>
<name>A0ABQ5S112_9CHLO</name>
<dbReference type="PROSITE" id="PS50090">
    <property type="entry name" value="MYB_LIKE"/>
    <property type="match status" value="1"/>
</dbReference>
<dbReference type="Pfam" id="PF00249">
    <property type="entry name" value="Myb_DNA-binding"/>
    <property type="match status" value="1"/>
</dbReference>
<feature type="region of interest" description="Disordered" evidence="7">
    <location>
        <begin position="728"/>
        <end position="756"/>
    </location>
</feature>
<feature type="compositionally biased region" description="Basic and acidic residues" evidence="7">
    <location>
        <begin position="734"/>
        <end position="747"/>
    </location>
</feature>
<dbReference type="PANTHER" id="PTHR47997">
    <property type="entry name" value="MYB DOMAIN PROTEIN 55"/>
    <property type="match status" value="1"/>
</dbReference>
<dbReference type="Proteomes" id="UP001165090">
    <property type="component" value="Unassembled WGS sequence"/>
</dbReference>
<evidence type="ECO:0000256" key="2">
    <source>
        <dbReference type="ARBA" id="ARBA00022737"/>
    </source>
</evidence>
<dbReference type="InterPro" id="IPR051953">
    <property type="entry name" value="Plant_SW-associated_TFs"/>
</dbReference>
<dbReference type="EMBL" id="BSDZ01000014">
    <property type="protein sequence ID" value="GLI62992.1"/>
    <property type="molecule type" value="Genomic_DNA"/>
</dbReference>
<evidence type="ECO:0008006" key="12">
    <source>
        <dbReference type="Google" id="ProtNLM"/>
    </source>
</evidence>
<comment type="caution">
    <text evidence="10">The sequence shown here is derived from an EMBL/GenBank/DDBJ whole genome shotgun (WGS) entry which is preliminary data.</text>
</comment>
<feature type="region of interest" description="Disordered" evidence="7">
    <location>
        <begin position="862"/>
        <end position="881"/>
    </location>
</feature>
<dbReference type="Gene3D" id="1.10.10.60">
    <property type="entry name" value="Homeodomain-like"/>
    <property type="match status" value="1"/>
</dbReference>
<comment type="subcellular location">
    <subcellularLocation>
        <location evidence="1">Nucleus</location>
    </subcellularLocation>
</comment>
<organism evidence="10 11">
    <name type="scientific">Volvox africanus</name>
    <dbReference type="NCBI Taxonomy" id="51714"/>
    <lineage>
        <taxon>Eukaryota</taxon>
        <taxon>Viridiplantae</taxon>
        <taxon>Chlorophyta</taxon>
        <taxon>core chlorophytes</taxon>
        <taxon>Chlorophyceae</taxon>
        <taxon>CS clade</taxon>
        <taxon>Chlamydomonadales</taxon>
        <taxon>Volvocaceae</taxon>
        <taxon>Volvox</taxon>
    </lineage>
</organism>
<feature type="region of interest" description="Disordered" evidence="7">
    <location>
        <begin position="1"/>
        <end position="66"/>
    </location>
</feature>
<evidence type="ECO:0000256" key="1">
    <source>
        <dbReference type="ARBA" id="ARBA00004123"/>
    </source>
</evidence>
<feature type="compositionally biased region" description="Low complexity" evidence="7">
    <location>
        <begin position="33"/>
        <end position="42"/>
    </location>
</feature>
<evidence type="ECO:0000256" key="4">
    <source>
        <dbReference type="ARBA" id="ARBA00023125"/>
    </source>
</evidence>
<feature type="compositionally biased region" description="Basic and acidic residues" evidence="7">
    <location>
        <begin position="158"/>
        <end position="176"/>
    </location>
</feature>
<feature type="domain" description="HTH myb-type" evidence="9">
    <location>
        <begin position="55"/>
        <end position="109"/>
    </location>
</feature>
<evidence type="ECO:0000259" key="9">
    <source>
        <dbReference type="PROSITE" id="PS51294"/>
    </source>
</evidence>
<protein>
    <recommendedName>
        <fullName evidence="12">MYB transcription factor</fullName>
    </recommendedName>
</protein>
<accession>A0ABQ5S112</accession>
<proteinExistence type="predicted"/>
<evidence type="ECO:0000313" key="10">
    <source>
        <dbReference type="EMBL" id="GLI62992.1"/>
    </source>
</evidence>